<dbReference type="Pfam" id="PF04237">
    <property type="entry name" value="YjbR"/>
    <property type="match status" value="1"/>
</dbReference>
<dbReference type="InterPro" id="IPR038056">
    <property type="entry name" value="YjbR-like_sf"/>
</dbReference>
<accession>A0A840SFJ1</accession>
<keyword evidence="1" id="KW-0238">DNA-binding</keyword>
<dbReference type="EMBL" id="JACHFR010000002">
    <property type="protein sequence ID" value="MBB5218686.1"/>
    <property type="molecule type" value="Genomic_DNA"/>
</dbReference>
<dbReference type="PANTHER" id="PTHR35145:SF1">
    <property type="entry name" value="CYTOPLASMIC PROTEIN"/>
    <property type="match status" value="1"/>
</dbReference>
<dbReference type="Proteomes" id="UP000578697">
    <property type="component" value="Unassembled WGS sequence"/>
</dbReference>
<name>A0A840SFJ1_9SPIR</name>
<protein>
    <submittedName>
        <fullName evidence="1">Putative DNA-binding protein (MmcQ/YjbR family)</fullName>
    </submittedName>
</protein>
<dbReference type="InterPro" id="IPR058532">
    <property type="entry name" value="YjbR/MT2646/Rv2570-like"/>
</dbReference>
<dbReference type="Gene3D" id="3.90.1150.30">
    <property type="match status" value="1"/>
</dbReference>
<evidence type="ECO:0000313" key="1">
    <source>
        <dbReference type="EMBL" id="MBB5218686.1"/>
    </source>
</evidence>
<comment type="caution">
    <text evidence="1">The sequence shown here is derived from an EMBL/GenBank/DDBJ whole genome shotgun (WGS) entry which is preliminary data.</text>
</comment>
<dbReference type="InterPro" id="IPR007351">
    <property type="entry name" value="YjbR"/>
</dbReference>
<dbReference type="AlphaFoldDB" id="A0A840SFJ1"/>
<dbReference type="RefSeq" id="WP_184652134.1">
    <property type="nucleotide sequence ID" value="NZ_JACHFR010000002.1"/>
</dbReference>
<organism evidence="1 2">
    <name type="scientific">Treponema rectale</name>
    <dbReference type="NCBI Taxonomy" id="744512"/>
    <lineage>
        <taxon>Bacteria</taxon>
        <taxon>Pseudomonadati</taxon>
        <taxon>Spirochaetota</taxon>
        <taxon>Spirochaetia</taxon>
        <taxon>Spirochaetales</taxon>
        <taxon>Treponemataceae</taxon>
        <taxon>Treponema</taxon>
    </lineage>
</organism>
<gene>
    <name evidence="1" type="ORF">HNP77_001055</name>
</gene>
<keyword evidence="2" id="KW-1185">Reference proteome</keyword>
<reference evidence="1 2" key="1">
    <citation type="submission" date="2020-08" db="EMBL/GenBank/DDBJ databases">
        <title>Genomic Encyclopedia of Type Strains, Phase IV (KMG-IV): sequencing the most valuable type-strain genomes for metagenomic binning, comparative biology and taxonomic classification.</title>
        <authorList>
            <person name="Goeker M."/>
        </authorList>
    </citation>
    <scope>NUCLEOTIDE SEQUENCE [LARGE SCALE GENOMIC DNA]</scope>
    <source>
        <strain evidence="1 2">DSM 103679</strain>
    </source>
</reference>
<proteinExistence type="predicted"/>
<sequence length="216" mass="24944">MDYSYILNTSVPQKEKLLAYGFTEADGNLVVKKEITDSQFYAEIKLSEKTLTADVFETATDEKYVLFNVASAQGAFVGQIRSEVQNVIEEIRDKCFISRDIKEKYVDFLHSYFNAPGDNPWAEEPYNSSTVYRCPNNKWFALIMQIKFKNLGFESDELVWAVNLKAEKVESITDKKSIFPAYHMNKKYWITVLLTAVTDFEKLCELTKKSFALVQK</sequence>
<dbReference type="SUPFAM" id="SSF142906">
    <property type="entry name" value="YjbR-like"/>
    <property type="match status" value="1"/>
</dbReference>
<dbReference type="PANTHER" id="PTHR35145">
    <property type="entry name" value="CYTOPLASMIC PROTEIN-RELATED"/>
    <property type="match status" value="1"/>
</dbReference>
<evidence type="ECO:0000313" key="2">
    <source>
        <dbReference type="Proteomes" id="UP000578697"/>
    </source>
</evidence>
<dbReference type="GO" id="GO:0003677">
    <property type="term" value="F:DNA binding"/>
    <property type="evidence" value="ECO:0007669"/>
    <property type="project" value="UniProtKB-KW"/>
</dbReference>